<gene>
    <name evidence="1" type="ORF">ACFSKO_13455</name>
</gene>
<protein>
    <submittedName>
        <fullName evidence="1">Phage head closure protein</fullName>
    </submittedName>
</protein>
<dbReference type="Gene3D" id="2.40.10.270">
    <property type="entry name" value="Bacteriophage SPP1 head-tail adaptor protein"/>
    <property type="match status" value="1"/>
</dbReference>
<organism evidence="1 2">
    <name type="scientific">Kiloniella antarctica</name>
    <dbReference type="NCBI Taxonomy" id="1550907"/>
    <lineage>
        <taxon>Bacteria</taxon>
        <taxon>Pseudomonadati</taxon>
        <taxon>Pseudomonadota</taxon>
        <taxon>Alphaproteobacteria</taxon>
        <taxon>Rhodospirillales</taxon>
        <taxon>Kiloniellaceae</taxon>
        <taxon>Kiloniella</taxon>
    </lineage>
</organism>
<dbReference type="Pfam" id="PF05521">
    <property type="entry name" value="Phage_HCP"/>
    <property type="match status" value="1"/>
</dbReference>
<reference evidence="2" key="1">
    <citation type="journal article" date="2019" name="Int. J. Syst. Evol. Microbiol.">
        <title>The Global Catalogue of Microorganisms (GCM) 10K type strain sequencing project: providing services to taxonomists for standard genome sequencing and annotation.</title>
        <authorList>
            <consortium name="The Broad Institute Genomics Platform"/>
            <consortium name="The Broad Institute Genome Sequencing Center for Infectious Disease"/>
            <person name="Wu L."/>
            <person name="Ma J."/>
        </authorList>
    </citation>
    <scope>NUCLEOTIDE SEQUENCE [LARGE SCALE GENOMIC DNA]</scope>
    <source>
        <strain evidence="2">CGMCC 4.7192</strain>
    </source>
</reference>
<dbReference type="RefSeq" id="WP_380252459.1">
    <property type="nucleotide sequence ID" value="NZ_JBHUII010000006.1"/>
</dbReference>
<comment type="caution">
    <text evidence="1">The sequence shown here is derived from an EMBL/GenBank/DDBJ whole genome shotgun (WGS) entry which is preliminary data.</text>
</comment>
<dbReference type="Proteomes" id="UP001597294">
    <property type="component" value="Unassembled WGS sequence"/>
</dbReference>
<accession>A0ABW5BM34</accession>
<evidence type="ECO:0000313" key="1">
    <source>
        <dbReference type="EMBL" id="MFD2206634.1"/>
    </source>
</evidence>
<sequence>MKTGRLRERITLQELSTVDDGGGGSVETWNDVVKIWANIKPLSGSEQITADKEASTTLYRIRIRSRELKSSWRVVWGSKILNVREILEGDSSQKYLLFNAELGVAT</sequence>
<dbReference type="InterPro" id="IPR008767">
    <property type="entry name" value="Phage_SPP1_head-tail_adaptor"/>
</dbReference>
<dbReference type="InterPro" id="IPR038666">
    <property type="entry name" value="SSP1_head-tail_sf"/>
</dbReference>
<dbReference type="EMBL" id="JBHUII010000006">
    <property type="protein sequence ID" value="MFD2206634.1"/>
    <property type="molecule type" value="Genomic_DNA"/>
</dbReference>
<keyword evidence="2" id="KW-1185">Reference proteome</keyword>
<name>A0ABW5BM34_9PROT</name>
<evidence type="ECO:0000313" key="2">
    <source>
        <dbReference type="Proteomes" id="UP001597294"/>
    </source>
</evidence>
<dbReference type="NCBIfam" id="TIGR01563">
    <property type="entry name" value="gp16_SPP1"/>
    <property type="match status" value="1"/>
</dbReference>
<proteinExistence type="predicted"/>